<dbReference type="PANTHER" id="PTHR34406:SF1">
    <property type="entry name" value="PROTEIN YCEI"/>
    <property type="match status" value="1"/>
</dbReference>
<dbReference type="InterPro" id="IPR036761">
    <property type="entry name" value="TTHA0802/YceI-like_sf"/>
</dbReference>
<protein>
    <submittedName>
        <fullName evidence="3">YceI family protein</fullName>
    </submittedName>
</protein>
<gene>
    <name evidence="3" type="ORF">GCM10010151_59920</name>
</gene>
<dbReference type="Gene3D" id="2.40.128.110">
    <property type="entry name" value="Lipid/polyisoprenoid-binding, YceI-like"/>
    <property type="match status" value="1"/>
</dbReference>
<name>A0ABN0XF13_9ACTN</name>
<dbReference type="InterPro" id="IPR007372">
    <property type="entry name" value="Lipid/polyisoprenoid-bd_YceI"/>
</dbReference>
<feature type="domain" description="Lipid/polyisoprenoid-binding YceI-like" evidence="2">
    <location>
        <begin position="18"/>
        <end position="185"/>
    </location>
</feature>
<dbReference type="PANTHER" id="PTHR34406">
    <property type="entry name" value="PROTEIN YCEI"/>
    <property type="match status" value="1"/>
</dbReference>
<dbReference type="Pfam" id="PF04264">
    <property type="entry name" value="YceI"/>
    <property type="match status" value="1"/>
</dbReference>
<accession>A0ABN0XF13</accession>
<dbReference type="SMART" id="SM00867">
    <property type="entry name" value="YceI"/>
    <property type="match status" value="1"/>
</dbReference>
<comment type="similarity">
    <text evidence="1">Belongs to the UPF0312 family.</text>
</comment>
<evidence type="ECO:0000313" key="3">
    <source>
        <dbReference type="EMBL" id="GAA0361914.1"/>
    </source>
</evidence>
<dbReference type="Proteomes" id="UP001501822">
    <property type="component" value="Unassembled WGS sequence"/>
</dbReference>
<evidence type="ECO:0000313" key="4">
    <source>
        <dbReference type="Proteomes" id="UP001501822"/>
    </source>
</evidence>
<keyword evidence="4" id="KW-1185">Reference proteome</keyword>
<sequence length="187" mass="20015">MGATMSVTAAELGLTAGTWNIDPSHSEVTFSIRHLMSKVRGSFTEFSGAIEIAEDVAASTATAEIQLKSIDTRNADRDNHVRSADILDIENHPAMTFQTKSVRVEGDTNLVDGELTIKGVSQPITLEVEFNGVGEDPWGGTRAGFTATGSINRKDYGIEFNVPLPGGQKALLGDKVDIQLEIQAVRA</sequence>
<comment type="caution">
    <text evidence="3">The sequence shown here is derived from an EMBL/GenBank/DDBJ whole genome shotgun (WGS) entry which is preliminary data.</text>
</comment>
<organism evidence="3 4">
    <name type="scientific">Actinoallomurus spadix</name>
    <dbReference type="NCBI Taxonomy" id="79912"/>
    <lineage>
        <taxon>Bacteria</taxon>
        <taxon>Bacillati</taxon>
        <taxon>Actinomycetota</taxon>
        <taxon>Actinomycetes</taxon>
        <taxon>Streptosporangiales</taxon>
        <taxon>Thermomonosporaceae</taxon>
        <taxon>Actinoallomurus</taxon>
    </lineage>
</organism>
<proteinExistence type="inferred from homology"/>
<evidence type="ECO:0000256" key="1">
    <source>
        <dbReference type="ARBA" id="ARBA00008812"/>
    </source>
</evidence>
<dbReference type="SUPFAM" id="SSF101874">
    <property type="entry name" value="YceI-like"/>
    <property type="match status" value="1"/>
</dbReference>
<dbReference type="EMBL" id="BAAABM010000055">
    <property type="protein sequence ID" value="GAA0361914.1"/>
    <property type="molecule type" value="Genomic_DNA"/>
</dbReference>
<reference evidence="3 4" key="1">
    <citation type="journal article" date="2019" name="Int. J. Syst. Evol. Microbiol.">
        <title>The Global Catalogue of Microorganisms (GCM) 10K type strain sequencing project: providing services to taxonomists for standard genome sequencing and annotation.</title>
        <authorList>
            <consortium name="The Broad Institute Genomics Platform"/>
            <consortium name="The Broad Institute Genome Sequencing Center for Infectious Disease"/>
            <person name="Wu L."/>
            <person name="Ma J."/>
        </authorList>
    </citation>
    <scope>NUCLEOTIDE SEQUENCE [LARGE SCALE GENOMIC DNA]</scope>
    <source>
        <strain evidence="3 4">JCM 3146</strain>
    </source>
</reference>
<evidence type="ECO:0000259" key="2">
    <source>
        <dbReference type="SMART" id="SM00867"/>
    </source>
</evidence>